<sequence length="362" mass="40642">MKKILVIYPDWNVTKIALFEGENKLLEKIITHDKTILLTYESIIDQFNYRKKQVIHSLNQLCISINELDAIAARGGVLSPMPSGTYIVNETIVDYLRTKSPIEHPANLGALIAFDLSETSNKKPPVFMTDPLSVDEFVPEARIAGVPQLERISRYNALNMKTVARYASNKLKKDYWDCNFVIAHLDKHISIGAHRKGLMIDVTYPFDEGPFGLHTTGDLPLVDLTTWIFKHMNEYSENEIKKRFIENGGLLAYLGTSELDEAVEKGITDKNAKLIVEAMAYQIAKEIGAMAAVLGGDIDAVLLTGEIINNECFVRLVKNKIAKLGIVMLYPGSYELEGLAYGALRVLYQLEEFLVWKGEKVT</sequence>
<dbReference type="AlphaFoldDB" id="A0A0C7NZZ8"/>
<evidence type="ECO:0000256" key="4">
    <source>
        <dbReference type="ARBA" id="ARBA00022777"/>
    </source>
</evidence>
<dbReference type="KEGG" id="dtn:DTL3_1574"/>
<name>A0A0C7NZZ8_DEFTU</name>
<keyword evidence="3 6" id="KW-0547">Nucleotide-binding</keyword>
<gene>
    <name evidence="6 8" type="primary">buk</name>
    <name evidence="8" type="ORF">DTL3_1574</name>
</gene>
<keyword evidence="9" id="KW-1185">Reference proteome</keyword>
<dbReference type="PRINTS" id="PR00471">
    <property type="entry name" value="ACETATEKNASE"/>
</dbReference>
<comment type="similarity">
    <text evidence="6 7">Belongs to the acetokinase family.</text>
</comment>
<evidence type="ECO:0000256" key="5">
    <source>
        <dbReference type="ARBA" id="ARBA00022840"/>
    </source>
</evidence>
<dbReference type="InterPro" id="IPR043129">
    <property type="entry name" value="ATPase_NBD"/>
</dbReference>
<dbReference type="Proteomes" id="UP000032809">
    <property type="component" value="Chromosome I"/>
</dbReference>
<keyword evidence="2 6" id="KW-0808">Transferase</keyword>
<dbReference type="OrthoDB" id="9771859at2"/>
<dbReference type="Gene3D" id="3.30.420.40">
    <property type="match status" value="2"/>
</dbReference>
<keyword evidence="5 6" id="KW-0067">ATP-binding</keyword>
<dbReference type="PANTHER" id="PTHR21060">
    <property type="entry name" value="ACETATE KINASE"/>
    <property type="match status" value="1"/>
</dbReference>
<dbReference type="InterPro" id="IPR000890">
    <property type="entry name" value="Aliphatic_acid_kin_short-chain"/>
</dbReference>
<evidence type="ECO:0000256" key="7">
    <source>
        <dbReference type="RuleBase" id="RU003835"/>
    </source>
</evidence>
<dbReference type="RefSeq" id="WP_045088231.1">
    <property type="nucleotide sequence ID" value="NZ_LN824141.1"/>
</dbReference>
<keyword evidence="4 6" id="KW-0418">Kinase</keyword>
<evidence type="ECO:0000313" key="8">
    <source>
        <dbReference type="EMBL" id="CEP78863.1"/>
    </source>
</evidence>
<dbReference type="GO" id="GO:0005524">
    <property type="term" value="F:ATP binding"/>
    <property type="evidence" value="ECO:0007669"/>
    <property type="project" value="UniProtKB-KW"/>
</dbReference>
<protein>
    <recommendedName>
        <fullName evidence="6">Probable butyrate kinase</fullName>
        <shortName evidence="6">BK</shortName>
        <ecNumber evidence="6">2.7.2.7</ecNumber>
    </recommendedName>
    <alternativeName>
        <fullName evidence="6">Branched-chain carboxylic acid kinase</fullName>
    </alternativeName>
</protein>
<dbReference type="GO" id="GO:0005737">
    <property type="term" value="C:cytoplasm"/>
    <property type="evidence" value="ECO:0007669"/>
    <property type="project" value="UniProtKB-SubCell"/>
</dbReference>
<dbReference type="GO" id="GO:0006083">
    <property type="term" value="P:acetate metabolic process"/>
    <property type="evidence" value="ECO:0007669"/>
    <property type="project" value="TreeGrafter"/>
</dbReference>
<comment type="catalytic activity">
    <reaction evidence="6">
        <text>butanoate + ATP = butanoyl phosphate + ADP</text>
        <dbReference type="Rhea" id="RHEA:13585"/>
        <dbReference type="ChEBI" id="CHEBI:17968"/>
        <dbReference type="ChEBI" id="CHEBI:30616"/>
        <dbReference type="ChEBI" id="CHEBI:58079"/>
        <dbReference type="ChEBI" id="CHEBI:456216"/>
        <dbReference type="EC" id="2.7.2.7"/>
    </reaction>
</comment>
<dbReference type="PIRSF" id="PIRSF036458">
    <property type="entry name" value="Butyrate_kin"/>
    <property type="match status" value="1"/>
</dbReference>
<dbReference type="NCBIfam" id="TIGR02707">
    <property type="entry name" value="butyr_kinase"/>
    <property type="match status" value="1"/>
</dbReference>
<dbReference type="CDD" id="cd24011">
    <property type="entry name" value="ASKHA_NBD_BK"/>
    <property type="match status" value="1"/>
</dbReference>
<dbReference type="InterPro" id="IPR011245">
    <property type="entry name" value="Butyrate_kin"/>
</dbReference>
<dbReference type="EC" id="2.7.2.7" evidence="6"/>
<dbReference type="PATRIC" id="fig|1006576.9.peg.1570"/>
<dbReference type="EMBL" id="LN824141">
    <property type="protein sequence ID" value="CEP78863.1"/>
    <property type="molecule type" value="Genomic_DNA"/>
</dbReference>
<dbReference type="GO" id="GO:0047761">
    <property type="term" value="F:butyrate kinase activity"/>
    <property type="evidence" value="ECO:0007669"/>
    <property type="project" value="UniProtKB-UniRule"/>
</dbReference>
<comment type="subcellular location">
    <subcellularLocation>
        <location evidence="6">Cytoplasm</location>
    </subcellularLocation>
</comment>
<keyword evidence="1 6" id="KW-0963">Cytoplasm</keyword>
<dbReference type="NCBIfam" id="NF002834">
    <property type="entry name" value="PRK03011.1-5"/>
    <property type="match status" value="1"/>
</dbReference>
<evidence type="ECO:0000313" key="9">
    <source>
        <dbReference type="Proteomes" id="UP000032809"/>
    </source>
</evidence>
<evidence type="ECO:0000256" key="1">
    <source>
        <dbReference type="ARBA" id="ARBA00022490"/>
    </source>
</evidence>
<dbReference type="HAMAP" id="MF_00542">
    <property type="entry name" value="Butyrate_kinase"/>
    <property type="match status" value="1"/>
</dbReference>
<evidence type="ECO:0000256" key="6">
    <source>
        <dbReference type="HAMAP-Rule" id="MF_00542"/>
    </source>
</evidence>
<accession>A0A0C7NZZ8</accession>
<evidence type="ECO:0000256" key="2">
    <source>
        <dbReference type="ARBA" id="ARBA00022679"/>
    </source>
</evidence>
<organism evidence="8 9">
    <name type="scientific">Defluviitoga tunisiensis</name>
    <dbReference type="NCBI Taxonomy" id="1006576"/>
    <lineage>
        <taxon>Bacteria</taxon>
        <taxon>Thermotogati</taxon>
        <taxon>Thermotogota</taxon>
        <taxon>Thermotogae</taxon>
        <taxon>Petrotogales</taxon>
        <taxon>Petrotogaceae</taxon>
        <taxon>Defluviitoga</taxon>
    </lineage>
</organism>
<proteinExistence type="inferred from homology"/>
<dbReference type="HOGENOM" id="CLU_048716_0_0_0"/>
<evidence type="ECO:0000256" key="3">
    <source>
        <dbReference type="ARBA" id="ARBA00022741"/>
    </source>
</evidence>
<dbReference type="Pfam" id="PF00871">
    <property type="entry name" value="Acetate_kinase"/>
    <property type="match status" value="1"/>
</dbReference>
<dbReference type="GO" id="GO:0008776">
    <property type="term" value="F:acetate kinase activity"/>
    <property type="evidence" value="ECO:0007669"/>
    <property type="project" value="TreeGrafter"/>
</dbReference>
<reference evidence="9" key="1">
    <citation type="submission" date="2014-11" db="EMBL/GenBank/DDBJ databases">
        <authorList>
            <person name="Wibberg D."/>
        </authorList>
    </citation>
    <scope>NUCLEOTIDE SEQUENCE [LARGE SCALE GENOMIC DNA]</scope>
    <source>
        <strain evidence="9">L3</strain>
    </source>
</reference>
<dbReference type="PANTHER" id="PTHR21060:SF20">
    <property type="entry name" value="BUTYRATE KINASE 1-RELATED"/>
    <property type="match status" value="1"/>
</dbReference>
<dbReference type="SUPFAM" id="SSF53067">
    <property type="entry name" value="Actin-like ATPase domain"/>
    <property type="match status" value="2"/>
</dbReference>
<dbReference type="STRING" id="1006576.DTL3_1574"/>